<protein>
    <submittedName>
        <fullName evidence="3">Uncharacterized protein</fullName>
    </submittedName>
</protein>
<feature type="region of interest" description="Disordered" evidence="1">
    <location>
        <begin position="46"/>
        <end position="66"/>
    </location>
</feature>
<dbReference type="WBParaSite" id="nRc.2.0.1.t04767-RA">
    <property type="protein sequence ID" value="nRc.2.0.1.t04767-RA"/>
    <property type="gene ID" value="nRc.2.0.1.g04767"/>
</dbReference>
<proteinExistence type="predicted"/>
<dbReference type="AlphaFoldDB" id="A0A915HTN7"/>
<dbReference type="Proteomes" id="UP000887565">
    <property type="component" value="Unplaced"/>
</dbReference>
<evidence type="ECO:0000313" key="3">
    <source>
        <dbReference type="WBParaSite" id="nRc.2.0.1.t04767-RA"/>
    </source>
</evidence>
<evidence type="ECO:0000313" key="2">
    <source>
        <dbReference type="Proteomes" id="UP000887565"/>
    </source>
</evidence>
<evidence type="ECO:0000256" key="1">
    <source>
        <dbReference type="SAM" id="MobiDB-lite"/>
    </source>
</evidence>
<reference evidence="3" key="1">
    <citation type="submission" date="2022-11" db="UniProtKB">
        <authorList>
            <consortium name="WormBaseParasite"/>
        </authorList>
    </citation>
    <scope>IDENTIFICATION</scope>
</reference>
<keyword evidence="2" id="KW-1185">Reference proteome</keyword>
<name>A0A915HTN7_ROMCU</name>
<sequence>MCERKNKKIKFCFIAVESKDVNEPDVLALKGPLVTIDTNSAAMTQATPFSEATTDKTTPVLSENSN</sequence>
<accession>A0A915HTN7</accession>
<organism evidence="2 3">
    <name type="scientific">Romanomermis culicivorax</name>
    <name type="common">Nematode worm</name>
    <dbReference type="NCBI Taxonomy" id="13658"/>
    <lineage>
        <taxon>Eukaryota</taxon>
        <taxon>Metazoa</taxon>
        <taxon>Ecdysozoa</taxon>
        <taxon>Nematoda</taxon>
        <taxon>Enoplea</taxon>
        <taxon>Dorylaimia</taxon>
        <taxon>Mermithida</taxon>
        <taxon>Mermithoidea</taxon>
        <taxon>Mermithidae</taxon>
        <taxon>Romanomermis</taxon>
    </lineage>
</organism>